<keyword evidence="3 5" id="KW-0378">Hydrolase</keyword>
<dbReference type="GO" id="GO:0006308">
    <property type="term" value="P:DNA catabolic process"/>
    <property type="evidence" value="ECO:0007669"/>
    <property type="project" value="UniProtKB-UniRule"/>
</dbReference>
<sequence length="448" mass="51518">MTDSNLFPEPKKIVWRVSELNWNVRVILEQTFPLLWVNGEISNLKRYPSGHWYFSLRDDNAQVRCVMFRHKNMYLDWVPQDGAQVEAQALITLYEARGEFQLTIEQLRHAGLGVLFEAFERLKTKLQQEGLFNPEYKQLVPPYPQQIGIITSTNTAALRDVLTTLQRRLPSLPVVIYPVPVQGKEAAAAIVTALQIAIRRSECDVLILCRGGGSIEDLWAFNEEIVARAVAACPIPIITGIGHETDFTIADFVADIRAPTPTGAAQLATPDRQDILHRLRYWQHRLQQAIERNIEHRMQATDLLTHRLIHPGERIRYQLIHLSQLRNRLLHAWSKQQEVYKWRIEAFRQRIQFTKPNINAGKRHQQELATRLQRAMVYRLESLQIQLTQHQQHLAHLDPKAVLARGYSITYTARGEILQDSQQIHTGDNVQIVFAKGSAKANITEANE</sequence>
<comment type="function">
    <text evidence="5">Bidirectionally degrades single-stranded DNA into large acid-insoluble oligonucleotides, which are then degraded further into small acid-soluble oligonucleotides.</text>
</comment>
<dbReference type="PANTHER" id="PTHR30008:SF0">
    <property type="entry name" value="EXODEOXYRIBONUCLEASE 7 LARGE SUBUNIT"/>
    <property type="match status" value="1"/>
</dbReference>
<evidence type="ECO:0000256" key="5">
    <source>
        <dbReference type="HAMAP-Rule" id="MF_00378"/>
    </source>
</evidence>
<reference evidence="9 10" key="1">
    <citation type="submission" date="2016-10" db="EMBL/GenBank/DDBJ databases">
        <authorList>
            <person name="de Groot N.N."/>
        </authorList>
    </citation>
    <scope>NUCLEOTIDE SEQUENCE [LARGE SCALE GENOMIC DNA]</scope>
    <source>
        <strain evidence="9 10">Nm24</strain>
    </source>
</reference>
<name>A0A1I7G3M4_9PROT</name>
<dbReference type="InterPro" id="IPR003753">
    <property type="entry name" value="Exonuc_VII_L"/>
</dbReference>
<dbReference type="EC" id="3.1.11.6" evidence="5"/>
<feature type="domain" description="Exonuclease VII large subunit C-terminal" evidence="7">
    <location>
        <begin position="131"/>
        <end position="441"/>
    </location>
</feature>
<dbReference type="RefSeq" id="WP_074927140.1">
    <property type="nucleotide sequence ID" value="NZ_FPBL01000002.1"/>
</dbReference>
<evidence type="ECO:0000259" key="8">
    <source>
        <dbReference type="Pfam" id="PF13742"/>
    </source>
</evidence>
<accession>A0A1I7G3M4</accession>
<dbReference type="GO" id="GO:0005737">
    <property type="term" value="C:cytoplasm"/>
    <property type="evidence" value="ECO:0007669"/>
    <property type="project" value="UniProtKB-SubCell"/>
</dbReference>
<dbReference type="NCBIfam" id="TIGR00237">
    <property type="entry name" value="xseA"/>
    <property type="match status" value="1"/>
</dbReference>
<dbReference type="Pfam" id="PF02601">
    <property type="entry name" value="Exonuc_VII_L"/>
    <property type="match status" value="1"/>
</dbReference>
<proteinExistence type="inferred from homology"/>
<organism evidence="9 10">
    <name type="scientific">Nitrosomonas eutropha</name>
    <dbReference type="NCBI Taxonomy" id="916"/>
    <lineage>
        <taxon>Bacteria</taxon>
        <taxon>Pseudomonadati</taxon>
        <taxon>Pseudomonadota</taxon>
        <taxon>Betaproteobacteria</taxon>
        <taxon>Nitrosomonadales</taxon>
        <taxon>Nitrosomonadaceae</taxon>
        <taxon>Nitrosomonas</taxon>
    </lineage>
</organism>
<gene>
    <name evidence="5" type="primary">xseA</name>
    <name evidence="9" type="ORF">SAMN05216339_102188</name>
</gene>
<dbReference type="AlphaFoldDB" id="A0A1I7G3M4"/>
<dbReference type="OrthoDB" id="9802795at2"/>
<evidence type="ECO:0000259" key="7">
    <source>
        <dbReference type="Pfam" id="PF02601"/>
    </source>
</evidence>
<comment type="similarity">
    <text evidence="5 6">Belongs to the XseA family.</text>
</comment>
<dbReference type="GO" id="GO:0003676">
    <property type="term" value="F:nucleic acid binding"/>
    <property type="evidence" value="ECO:0007669"/>
    <property type="project" value="InterPro"/>
</dbReference>
<feature type="domain" description="OB-fold nucleic acid binding" evidence="8">
    <location>
        <begin position="15"/>
        <end position="107"/>
    </location>
</feature>
<evidence type="ECO:0000256" key="6">
    <source>
        <dbReference type="RuleBase" id="RU004355"/>
    </source>
</evidence>
<dbReference type="InterPro" id="IPR025824">
    <property type="entry name" value="OB-fold_nuc-bd_dom"/>
</dbReference>
<comment type="subunit">
    <text evidence="5">Heterooligomer composed of large and small subunits.</text>
</comment>
<dbReference type="InterPro" id="IPR020579">
    <property type="entry name" value="Exonuc_VII_lsu_C"/>
</dbReference>
<comment type="subcellular location">
    <subcellularLocation>
        <location evidence="5 6">Cytoplasm</location>
    </subcellularLocation>
</comment>
<dbReference type="CDD" id="cd04489">
    <property type="entry name" value="ExoVII_LU_OBF"/>
    <property type="match status" value="1"/>
</dbReference>
<dbReference type="GO" id="GO:0009318">
    <property type="term" value="C:exodeoxyribonuclease VII complex"/>
    <property type="evidence" value="ECO:0007669"/>
    <property type="project" value="UniProtKB-UniRule"/>
</dbReference>
<keyword evidence="2 5" id="KW-0540">Nuclease</keyword>
<comment type="catalytic activity">
    <reaction evidence="5 6">
        <text>Exonucleolytic cleavage in either 5'- to 3'- or 3'- to 5'-direction to yield nucleoside 5'-phosphates.</text>
        <dbReference type="EC" id="3.1.11.6"/>
    </reaction>
</comment>
<dbReference type="Pfam" id="PF13742">
    <property type="entry name" value="tRNA_anti_2"/>
    <property type="match status" value="1"/>
</dbReference>
<keyword evidence="1 5" id="KW-0963">Cytoplasm</keyword>
<evidence type="ECO:0000256" key="1">
    <source>
        <dbReference type="ARBA" id="ARBA00022490"/>
    </source>
</evidence>
<evidence type="ECO:0000313" key="9">
    <source>
        <dbReference type="EMBL" id="SFU43062.1"/>
    </source>
</evidence>
<evidence type="ECO:0000256" key="2">
    <source>
        <dbReference type="ARBA" id="ARBA00022722"/>
    </source>
</evidence>
<keyword evidence="4 5" id="KW-0269">Exonuclease</keyword>
<dbReference type="PANTHER" id="PTHR30008">
    <property type="entry name" value="EXODEOXYRIBONUCLEASE 7 LARGE SUBUNIT"/>
    <property type="match status" value="1"/>
</dbReference>
<dbReference type="HAMAP" id="MF_00378">
    <property type="entry name" value="Exonuc_7_L"/>
    <property type="match status" value="1"/>
</dbReference>
<dbReference type="EMBL" id="FPBL01000002">
    <property type="protein sequence ID" value="SFU43062.1"/>
    <property type="molecule type" value="Genomic_DNA"/>
</dbReference>
<evidence type="ECO:0000256" key="4">
    <source>
        <dbReference type="ARBA" id="ARBA00022839"/>
    </source>
</evidence>
<evidence type="ECO:0000313" key="10">
    <source>
        <dbReference type="Proteomes" id="UP000183926"/>
    </source>
</evidence>
<evidence type="ECO:0000256" key="3">
    <source>
        <dbReference type="ARBA" id="ARBA00022801"/>
    </source>
</evidence>
<dbReference type="Proteomes" id="UP000183926">
    <property type="component" value="Unassembled WGS sequence"/>
</dbReference>
<protein>
    <recommendedName>
        <fullName evidence="5">Exodeoxyribonuclease 7 large subunit</fullName>
        <ecNumber evidence="5">3.1.11.6</ecNumber>
    </recommendedName>
    <alternativeName>
        <fullName evidence="5">Exodeoxyribonuclease VII large subunit</fullName>
        <shortName evidence="5">Exonuclease VII large subunit</shortName>
    </alternativeName>
</protein>
<dbReference type="GO" id="GO:0008855">
    <property type="term" value="F:exodeoxyribonuclease VII activity"/>
    <property type="evidence" value="ECO:0007669"/>
    <property type="project" value="UniProtKB-UniRule"/>
</dbReference>